<feature type="compositionally biased region" description="Polar residues" evidence="1">
    <location>
        <begin position="47"/>
        <end position="57"/>
    </location>
</feature>
<accession>A0A0A9BV89</accession>
<dbReference type="PROSITE" id="PS51257">
    <property type="entry name" value="PROKAR_LIPOPROTEIN"/>
    <property type="match status" value="1"/>
</dbReference>
<evidence type="ECO:0000256" key="1">
    <source>
        <dbReference type="SAM" id="MobiDB-lite"/>
    </source>
</evidence>
<feature type="compositionally biased region" description="Polar residues" evidence="1">
    <location>
        <begin position="10"/>
        <end position="24"/>
    </location>
</feature>
<sequence length="57" mass="5751">MVRSAGVLQQPHTGISAGCSSSPAWPQRSLSSSTSPCSSTGSAMSSGWQNPTPGVCR</sequence>
<name>A0A0A9BV89_ARUDO</name>
<feature type="region of interest" description="Disordered" evidence="1">
    <location>
        <begin position="1"/>
        <end position="57"/>
    </location>
</feature>
<protein>
    <submittedName>
        <fullName evidence="2">Uncharacterized protein</fullName>
    </submittedName>
</protein>
<feature type="compositionally biased region" description="Low complexity" evidence="1">
    <location>
        <begin position="29"/>
        <end position="46"/>
    </location>
</feature>
<organism evidence="2">
    <name type="scientific">Arundo donax</name>
    <name type="common">Giant reed</name>
    <name type="synonym">Donax arundinaceus</name>
    <dbReference type="NCBI Taxonomy" id="35708"/>
    <lineage>
        <taxon>Eukaryota</taxon>
        <taxon>Viridiplantae</taxon>
        <taxon>Streptophyta</taxon>
        <taxon>Embryophyta</taxon>
        <taxon>Tracheophyta</taxon>
        <taxon>Spermatophyta</taxon>
        <taxon>Magnoliopsida</taxon>
        <taxon>Liliopsida</taxon>
        <taxon>Poales</taxon>
        <taxon>Poaceae</taxon>
        <taxon>PACMAD clade</taxon>
        <taxon>Arundinoideae</taxon>
        <taxon>Arundineae</taxon>
        <taxon>Arundo</taxon>
    </lineage>
</organism>
<dbReference type="AlphaFoldDB" id="A0A0A9BV89"/>
<reference evidence="2" key="2">
    <citation type="journal article" date="2015" name="Data Brief">
        <title>Shoot transcriptome of the giant reed, Arundo donax.</title>
        <authorList>
            <person name="Barrero R.A."/>
            <person name="Guerrero F.D."/>
            <person name="Moolhuijzen P."/>
            <person name="Goolsby J.A."/>
            <person name="Tidwell J."/>
            <person name="Bellgard S.E."/>
            <person name="Bellgard M.I."/>
        </authorList>
    </citation>
    <scope>NUCLEOTIDE SEQUENCE</scope>
    <source>
        <tissue evidence="2">Shoot tissue taken approximately 20 cm above the soil surface</tissue>
    </source>
</reference>
<evidence type="ECO:0000313" key="2">
    <source>
        <dbReference type="EMBL" id="JAD67231.1"/>
    </source>
</evidence>
<reference evidence="2" key="1">
    <citation type="submission" date="2014-09" db="EMBL/GenBank/DDBJ databases">
        <authorList>
            <person name="Magalhaes I.L.F."/>
            <person name="Oliveira U."/>
            <person name="Santos F.R."/>
            <person name="Vidigal T.H.D.A."/>
            <person name="Brescovit A.D."/>
            <person name="Santos A.J."/>
        </authorList>
    </citation>
    <scope>NUCLEOTIDE SEQUENCE</scope>
    <source>
        <tissue evidence="2">Shoot tissue taken approximately 20 cm above the soil surface</tissue>
    </source>
</reference>
<proteinExistence type="predicted"/>
<dbReference type="EMBL" id="GBRH01230664">
    <property type="protein sequence ID" value="JAD67231.1"/>
    <property type="molecule type" value="Transcribed_RNA"/>
</dbReference>